<proteinExistence type="inferred from homology"/>
<reference evidence="5" key="1">
    <citation type="submission" date="2011-06" db="EMBL/GenBank/DDBJ databases">
        <title>The Genome Sequence of Fusarium oxysporum Fo47.</title>
        <authorList>
            <consortium name="The Broad Institute Genome Sequencing Platform"/>
            <person name="Ma L.-J."/>
            <person name="Gale L.R."/>
            <person name="Schwartz D.C."/>
            <person name="Zhou S."/>
            <person name="Corby-Kistler H."/>
            <person name="Young S.K."/>
            <person name="Zeng Q."/>
            <person name="Gargeya S."/>
            <person name="Fitzgerald M."/>
            <person name="Haas B."/>
            <person name="Abouelleil A."/>
            <person name="Alvarado L."/>
            <person name="Arachchi H.M."/>
            <person name="Berlin A."/>
            <person name="Brown A."/>
            <person name="Chapman S.B."/>
            <person name="Chen Z."/>
            <person name="Dunbar C."/>
            <person name="Freedman E."/>
            <person name="Gearin G."/>
            <person name="Gellesch M."/>
            <person name="Goldberg J."/>
            <person name="Griggs A."/>
            <person name="Gujja S."/>
            <person name="Heiman D."/>
            <person name="Howarth C."/>
            <person name="Larson L."/>
            <person name="Lui A."/>
            <person name="MacDonald P.J.P."/>
            <person name="Mehta T."/>
            <person name="Montmayeur A."/>
            <person name="Murphy C."/>
            <person name="Neiman D."/>
            <person name="Pearson M."/>
            <person name="Priest M."/>
            <person name="Roberts A."/>
            <person name="Saif S."/>
            <person name="Shea T."/>
            <person name="Shenoy N."/>
            <person name="Sisk P."/>
            <person name="Stolte C."/>
            <person name="Sykes S."/>
            <person name="Wortman J."/>
            <person name="Nusbaum C."/>
            <person name="Birren B."/>
        </authorList>
    </citation>
    <scope>NUCLEOTIDE SEQUENCE [LARGE SCALE GENOMIC DNA]</scope>
    <source>
        <strain evidence="5">Fo47</strain>
    </source>
</reference>
<dbReference type="GO" id="GO:0016491">
    <property type="term" value="F:oxidoreductase activity"/>
    <property type="evidence" value="ECO:0007669"/>
    <property type="project" value="UniProtKB-KW"/>
</dbReference>
<gene>
    <name evidence="5" type="ORF">FOZG_17799</name>
</gene>
<dbReference type="InterPro" id="IPR036291">
    <property type="entry name" value="NAD(P)-bd_dom_sf"/>
</dbReference>
<name>W9J8X0_FUSOX</name>
<dbReference type="Proteomes" id="UP000030766">
    <property type="component" value="Unassembled WGS sequence"/>
</dbReference>
<evidence type="ECO:0000256" key="2">
    <source>
        <dbReference type="ARBA" id="ARBA00022857"/>
    </source>
</evidence>
<accession>W9J8X0</accession>
<dbReference type="InterPro" id="IPR051609">
    <property type="entry name" value="NmrA/Isoflavone_reductase-like"/>
</dbReference>
<protein>
    <recommendedName>
        <fullName evidence="4">NAD(P)-binding domain-containing protein</fullName>
    </recommendedName>
</protein>
<dbReference type="VEuPathDB" id="FungiDB:FOZG_17799"/>
<comment type="similarity">
    <text evidence="1">Belongs to the NmrA-type oxidoreductase family. Isoflavone reductase subfamily.</text>
</comment>
<keyword evidence="3" id="KW-0560">Oxidoreductase</keyword>
<keyword evidence="2" id="KW-0521">NADP</keyword>
<evidence type="ECO:0000256" key="3">
    <source>
        <dbReference type="ARBA" id="ARBA00023002"/>
    </source>
</evidence>
<dbReference type="Gene3D" id="3.40.50.720">
    <property type="entry name" value="NAD(P)-binding Rossmann-like Domain"/>
    <property type="match status" value="1"/>
</dbReference>
<evidence type="ECO:0000256" key="1">
    <source>
        <dbReference type="ARBA" id="ARBA00005725"/>
    </source>
</evidence>
<dbReference type="Pfam" id="PF13460">
    <property type="entry name" value="NAD_binding_10"/>
    <property type="match status" value="1"/>
</dbReference>
<feature type="domain" description="NAD(P)-binding" evidence="4">
    <location>
        <begin position="59"/>
        <end position="243"/>
    </location>
</feature>
<dbReference type="HOGENOM" id="CLU_044876_3_0_1"/>
<sequence length="267" mass="28592">MTLAEVLVAGGAISEPNEAIERADAVEDVIEVGGMEEDERSNSEEEELTVVHTRAGREASGNLGKPTIPNFLNSQLNVTTLVRTASQATFPDGINVAKADFNIDSLGKVFEGKDAVTSFIPITSLDEQAVVIEAAISAGVKRFIPSEYGSDSTNPAVVAAVPFFEAKKKYLDFLRTKENILSWTALITGPLFDWVSATHTRRSSLGFYLTNKMAQLMGGGSTRFTTSNGAQVARALVTILANPTKTANKVVSVESFTTTQLEVLTTL</sequence>
<dbReference type="SUPFAM" id="SSF51735">
    <property type="entry name" value="NAD(P)-binding Rossmann-fold domains"/>
    <property type="match status" value="1"/>
</dbReference>
<organism evidence="5">
    <name type="scientific">Fusarium oxysporum Fo47</name>
    <dbReference type="NCBI Taxonomy" id="660027"/>
    <lineage>
        <taxon>Eukaryota</taxon>
        <taxon>Fungi</taxon>
        <taxon>Dikarya</taxon>
        <taxon>Ascomycota</taxon>
        <taxon>Pezizomycotina</taxon>
        <taxon>Sordariomycetes</taxon>
        <taxon>Hypocreomycetidae</taxon>
        <taxon>Hypocreales</taxon>
        <taxon>Nectriaceae</taxon>
        <taxon>Fusarium</taxon>
        <taxon>Fusarium oxysporum species complex</taxon>
    </lineage>
</organism>
<evidence type="ECO:0000313" key="5">
    <source>
        <dbReference type="EMBL" id="EWZ28487.1"/>
    </source>
</evidence>
<reference evidence="5" key="2">
    <citation type="submission" date="2012-06" db="EMBL/GenBank/DDBJ databases">
        <title>Annotation of the Genome Sequence of Fusarium oxysporum Fo47.</title>
        <authorList>
            <consortium name="The Broad Institute Genomics Platform"/>
            <person name="Ma L.-J."/>
            <person name="Corby-Kistler H."/>
            <person name="Broz K."/>
            <person name="Gale L.R."/>
            <person name="Jonkers W."/>
            <person name="O'Donnell K."/>
            <person name="Ploetz R."/>
            <person name="Steinberg C."/>
            <person name="Schwartz D.C."/>
            <person name="VanEtten H."/>
            <person name="Zhou S."/>
            <person name="Young S.K."/>
            <person name="Zeng Q."/>
            <person name="Gargeya S."/>
            <person name="Fitzgerald M."/>
            <person name="Abouelleil A."/>
            <person name="Alvarado L."/>
            <person name="Chapman S.B."/>
            <person name="Gainer-Dewar J."/>
            <person name="Goldberg J."/>
            <person name="Griggs A."/>
            <person name="Gujja S."/>
            <person name="Hansen M."/>
            <person name="Howarth C."/>
            <person name="Imamovic A."/>
            <person name="Ireland A."/>
            <person name="Larimer J."/>
            <person name="McCowan C."/>
            <person name="Murphy C."/>
            <person name="Pearson M."/>
            <person name="Poon T.W."/>
            <person name="Priest M."/>
            <person name="Roberts A."/>
            <person name="Saif S."/>
            <person name="Shea T."/>
            <person name="Sykes S."/>
            <person name="Wortman J."/>
            <person name="Nusbaum C."/>
            <person name="Birren B."/>
        </authorList>
    </citation>
    <scope>NUCLEOTIDE SEQUENCE</scope>
    <source>
        <strain evidence="5">Fo47</strain>
    </source>
</reference>
<dbReference type="PANTHER" id="PTHR47706">
    <property type="entry name" value="NMRA-LIKE FAMILY PROTEIN"/>
    <property type="match status" value="1"/>
</dbReference>
<dbReference type="InterPro" id="IPR016040">
    <property type="entry name" value="NAD(P)-bd_dom"/>
</dbReference>
<evidence type="ECO:0000259" key="4">
    <source>
        <dbReference type="Pfam" id="PF13460"/>
    </source>
</evidence>
<dbReference type="PANTHER" id="PTHR47706:SF9">
    <property type="entry name" value="NMRA-LIKE DOMAIN-CONTAINING PROTEIN-RELATED"/>
    <property type="match status" value="1"/>
</dbReference>
<dbReference type="AlphaFoldDB" id="W9J8X0"/>
<dbReference type="EMBL" id="JH717923">
    <property type="protein sequence ID" value="EWZ28487.1"/>
    <property type="molecule type" value="Genomic_DNA"/>
</dbReference>